<dbReference type="GO" id="GO:0016989">
    <property type="term" value="F:sigma factor antagonist activity"/>
    <property type="evidence" value="ECO:0007669"/>
    <property type="project" value="TreeGrafter"/>
</dbReference>
<feature type="transmembrane region" description="Helical" evidence="2">
    <location>
        <begin position="102"/>
        <end position="123"/>
    </location>
</feature>
<dbReference type="RefSeq" id="WP_090247913.1">
    <property type="nucleotide sequence ID" value="NZ_FPAS01000002.1"/>
</dbReference>
<sequence>MDTKEYIASGILESYVMGTASEQEQREVHCLSSIYPEIKEELNRIQQTLEDYVQSIAVSPPAGTKEAIMAKIKGVPQEKVLKKVEEQPKVEKVTKVVQMPTYAKLSLVASIAIVIGVSAMFVMKSQENEKLSNEVLALTSQNEQKQNEYLASLESLEKEVAETKALQEFVLNPGTEEVVLGGTETHPEAKVRVYWHKETQAVIVKNDALPTPTEGKQYQLWALADGVPVDLGVLDKDFAITPTRKIGVSELQTFAITLEDEGGKPTPDLTQLYVIGNVKG</sequence>
<dbReference type="EMBL" id="FPAS01000002">
    <property type="protein sequence ID" value="SFT65170.1"/>
    <property type="molecule type" value="Genomic_DNA"/>
</dbReference>
<evidence type="ECO:0000256" key="2">
    <source>
        <dbReference type="SAM" id="Phobius"/>
    </source>
</evidence>
<dbReference type="STRING" id="477690.SAMN05216474_1559"/>
<accession>A0A1I6ZR71</accession>
<dbReference type="PANTHER" id="PTHR37461">
    <property type="entry name" value="ANTI-SIGMA-K FACTOR RSKA"/>
    <property type="match status" value="1"/>
</dbReference>
<keyword evidence="2" id="KW-0472">Membrane</keyword>
<dbReference type="GO" id="GO:0006417">
    <property type="term" value="P:regulation of translation"/>
    <property type="evidence" value="ECO:0007669"/>
    <property type="project" value="TreeGrafter"/>
</dbReference>
<evidence type="ECO:0000313" key="4">
    <source>
        <dbReference type="EMBL" id="SFT65170.1"/>
    </source>
</evidence>
<reference evidence="4 5" key="1">
    <citation type="submission" date="2016-10" db="EMBL/GenBank/DDBJ databases">
        <authorList>
            <person name="de Groot N.N."/>
        </authorList>
    </citation>
    <scope>NUCLEOTIDE SEQUENCE [LARGE SCALE GENOMIC DNA]</scope>
    <source>
        <strain evidence="4 5">CGMCC 1.7005</strain>
    </source>
</reference>
<dbReference type="InterPro" id="IPR051474">
    <property type="entry name" value="Anti-sigma-K/W_factor"/>
</dbReference>
<gene>
    <name evidence="4" type="ORF">SAMN05216474_1559</name>
</gene>
<dbReference type="InterPro" id="IPR018764">
    <property type="entry name" value="RskA_C"/>
</dbReference>
<feature type="domain" description="Anti-sigma K factor RskA C-terminal" evidence="3">
    <location>
        <begin position="114"/>
        <end position="267"/>
    </location>
</feature>
<evidence type="ECO:0000259" key="3">
    <source>
        <dbReference type="Pfam" id="PF10099"/>
    </source>
</evidence>
<keyword evidence="1" id="KW-0175">Coiled coil</keyword>
<feature type="coiled-coil region" evidence="1">
    <location>
        <begin position="128"/>
        <end position="166"/>
    </location>
</feature>
<dbReference type="Proteomes" id="UP000236454">
    <property type="component" value="Unassembled WGS sequence"/>
</dbReference>
<keyword evidence="2" id="KW-0812">Transmembrane</keyword>
<proteinExistence type="predicted"/>
<organism evidence="4 5">
    <name type="scientific">Lishizhenia tianjinensis</name>
    <dbReference type="NCBI Taxonomy" id="477690"/>
    <lineage>
        <taxon>Bacteria</taxon>
        <taxon>Pseudomonadati</taxon>
        <taxon>Bacteroidota</taxon>
        <taxon>Flavobacteriia</taxon>
        <taxon>Flavobacteriales</taxon>
        <taxon>Crocinitomicaceae</taxon>
        <taxon>Lishizhenia</taxon>
    </lineage>
</organism>
<keyword evidence="2" id="KW-1133">Transmembrane helix</keyword>
<evidence type="ECO:0000256" key="1">
    <source>
        <dbReference type="SAM" id="Coils"/>
    </source>
</evidence>
<dbReference type="PANTHER" id="PTHR37461:SF1">
    <property type="entry name" value="ANTI-SIGMA-K FACTOR RSKA"/>
    <property type="match status" value="1"/>
</dbReference>
<dbReference type="OrthoDB" id="1420916at2"/>
<dbReference type="GO" id="GO:0005886">
    <property type="term" value="C:plasma membrane"/>
    <property type="evidence" value="ECO:0007669"/>
    <property type="project" value="InterPro"/>
</dbReference>
<keyword evidence="5" id="KW-1185">Reference proteome</keyword>
<evidence type="ECO:0000313" key="5">
    <source>
        <dbReference type="Proteomes" id="UP000236454"/>
    </source>
</evidence>
<protein>
    <submittedName>
        <fullName evidence="4">Anti-sigma-K factor rskA</fullName>
    </submittedName>
</protein>
<name>A0A1I6ZR71_9FLAO</name>
<dbReference type="Pfam" id="PF10099">
    <property type="entry name" value="RskA_C"/>
    <property type="match status" value="1"/>
</dbReference>
<dbReference type="AlphaFoldDB" id="A0A1I6ZR71"/>